<dbReference type="EMBL" id="ABEU02000016">
    <property type="protein sequence ID" value="PNR37702.1"/>
    <property type="molecule type" value="Genomic_DNA"/>
</dbReference>
<dbReference type="EnsemblPlants" id="Pp3c16_11450V3.1">
    <property type="protein sequence ID" value="Pp3c16_11450V3.1"/>
    <property type="gene ID" value="Pp3c16_11450"/>
</dbReference>
<sequence length="302" mass="34543">MGDNLQASNSSEGGLDQLPLNCLGTILSFLTPREVEIAAYVCRSFREASKWNFVWEKMLPPRYEQLAALDPAFDATRFRDLREFYFHLCQFSLFANSTKGFWLDRNTGGACLGIGARGLDITWGNDLRYWKLTTKEDSLFPEVAQLESVCWFEVKGEIQCSLPPGDYTLSWRLFLVEAYSWESEPVHFTLSKDGLQHIESKCYLTELPGEVPGFRVPTKRQLDDGWVEYDVGEFTVGSDEKNCAVRFAMVAIEKLYWKYGICLDGAVIRPTNLKAATRVNDDEQTVHEAEQMRCQQDIPEYC</sequence>
<evidence type="ECO:0000313" key="2">
    <source>
        <dbReference type="EMBL" id="PNR37702.1"/>
    </source>
</evidence>
<evidence type="ECO:0000313" key="3">
    <source>
        <dbReference type="EnsemblPlants" id="Pp3c16_11450V3.1"/>
    </source>
</evidence>
<dbReference type="AlphaFoldDB" id="A0A2K1J846"/>
<dbReference type="SUPFAM" id="SSF81383">
    <property type="entry name" value="F-box domain"/>
    <property type="match status" value="1"/>
</dbReference>
<dbReference type="EnsemblPlants" id="Pp3c16_11450V3.2">
    <property type="protein sequence ID" value="Pp3c16_11450V3.2"/>
    <property type="gene ID" value="Pp3c16_11450"/>
</dbReference>
<name>A0A2K1J846_PHYPA</name>
<dbReference type="Gene3D" id="1.20.1280.50">
    <property type="match status" value="1"/>
</dbReference>
<dbReference type="GeneID" id="112293885"/>
<dbReference type="PaxDb" id="3218-PP1S106_35V6.1"/>
<organism evidence="2">
    <name type="scientific">Physcomitrium patens</name>
    <name type="common">Spreading-leaved earth moss</name>
    <name type="synonym">Physcomitrella patens</name>
    <dbReference type="NCBI Taxonomy" id="3218"/>
    <lineage>
        <taxon>Eukaryota</taxon>
        <taxon>Viridiplantae</taxon>
        <taxon>Streptophyta</taxon>
        <taxon>Embryophyta</taxon>
        <taxon>Bryophyta</taxon>
        <taxon>Bryophytina</taxon>
        <taxon>Bryopsida</taxon>
        <taxon>Funariidae</taxon>
        <taxon>Funariales</taxon>
        <taxon>Funariaceae</taxon>
        <taxon>Physcomitrium</taxon>
    </lineage>
</organism>
<proteinExistence type="predicted"/>
<dbReference type="CDD" id="cd22162">
    <property type="entry name" value="F-box_AtSKIP3-like"/>
    <property type="match status" value="1"/>
</dbReference>
<gene>
    <name evidence="3" type="primary">LOC112293885</name>
    <name evidence="2" type="ORF">PHYPA_020811</name>
</gene>
<dbReference type="InterPro" id="IPR036047">
    <property type="entry name" value="F-box-like_dom_sf"/>
</dbReference>
<dbReference type="Pfam" id="PF00646">
    <property type="entry name" value="F-box"/>
    <property type="match status" value="1"/>
</dbReference>
<dbReference type="PROSITE" id="PS50181">
    <property type="entry name" value="FBOX"/>
    <property type="match status" value="1"/>
</dbReference>
<dbReference type="Gramene" id="Pp3c16_11450V3.1">
    <property type="protein sequence ID" value="Pp3c16_11450V3.1"/>
    <property type="gene ID" value="Pp3c16_11450"/>
</dbReference>
<reference evidence="2 4" key="1">
    <citation type="journal article" date="2008" name="Science">
        <title>The Physcomitrella genome reveals evolutionary insights into the conquest of land by plants.</title>
        <authorList>
            <person name="Rensing S."/>
            <person name="Lang D."/>
            <person name="Zimmer A."/>
            <person name="Terry A."/>
            <person name="Salamov A."/>
            <person name="Shapiro H."/>
            <person name="Nishiyama T."/>
            <person name="Perroud P.-F."/>
            <person name="Lindquist E."/>
            <person name="Kamisugi Y."/>
            <person name="Tanahashi T."/>
            <person name="Sakakibara K."/>
            <person name="Fujita T."/>
            <person name="Oishi K."/>
            <person name="Shin-I T."/>
            <person name="Kuroki Y."/>
            <person name="Toyoda A."/>
            <person name="Suzuki Y."/>
            <person name="Hashimoto A."/>
            <person name="Yamaguchi K."/>
            <person name="Sugano A."/>
            <person name="Kohara Y."/>
            <person name="Fujiyama A."/>
            <person name="Anterola A."/>
            <person name="Aoki S."/>
            <person name="Ashton N."/>
            <person name="Barbazuk W.B."/>
            <person name="Barker E."/>
            <person name="Bennetzen J."/>
            <person name="Bezanilla M."/>
            <person name="Blankenship R."/>
            <person name="Cho S.H."/>
            <person name="Dutcher S."/>
            <person name="Estelle M."/>
            <person name="Fawcett J.A."/>
            <person name="Gundlach H."/>
            <person name="Hanada K."/>
            <person name="Heyl A."/>
            <person name="Hicks K.A."/>
            <person name="Hugh J."/>
            <person name="Lohr M."/>
            <person name="Mayer K."/>
            <person name="Melkozernov A."/>
            <person name="Murata T."/>
            <person name="Nelson D."/>
            <person name="Pils B."/>
            <person name="Prigge M."/>
            <person name="Reiss B."/>
            <person name="Renner T."/>
            <person name="Rombauts S."/>
            <person name="Rushton P."/>
            <person name="Sanderfoot A."/>
            <person name="Schween G."/>
            <person name="Shiu S.-H."/>
            <person name="Stueber K."/>
            <person name="Theodoulou F.L."/>
            <person name="Tu H."/>
            <person name="Van de Peer Y."/>
            <person name="Verrier P.J."/>
            <person name="Waters E."/>
            <person name="Wood A."/>
            <person name="Yang L."/>
            <person name="Cove D."/>
            <person name="Cuming A."/>
            <person name="Hasebe M."/>
            <person name="Lucas S."/>
            <person name="Mishler D.B."/>
            <person name="Reski R."/>
            <person name="Grigoriev I."/>
            <person name="Quatrano R.S."/>
            <person name="Boore J.L."/>
        </authorList>
    </citation>
    <scope>NUCLEOTIDE SEQUENCE [LARGE SCALE GENOMIC DNA]</scope>
    <source>
        <strain evidence="3 4">cv. Gransden 2004</strain>
    </source>
</reference>
<reference evidence="2 4" key="2">
    <citation type="journal article" date="2018" name="Plant J.">
        <title>The Physcomitrella patens chromosome-scale assembly reveals moss genome structure and evolution.</title>
        <authorList>
            <person name="Lang D."/>
            <person name="Ullrich K.K."/>
            <person name="Murat F."/>
            <person name="Fuchs J."/>
            <person name="Jenkins J."/>
            <person name="Haas F.B."/>
            <person name="Piednoel M."/>
            <person name="Gundlach H."/>
            <person name="Van Bel M."/>
            <person name="Meyberg R."/>
            <person name="Vives C."/>
            <person name="Morata J."/>
            <person name="Symeonidi A."/>
            <person name="Hiss M."/>
            <person name="Muchero W."/>
            <person name="Kamisugi Y."/>
            <person name="Saleh O."/>
            <person name="Blanc G."/>
            <person name="Decker E.L."/>
            <person name="van Gessel N."/>
            <person name="Grimwood J."/>
            <person name="Hayes R.D."/>
            <person name="Graham S.W."/>
            <person name="Gunter L.E."/>
            <person name="McDaniel S.F."/>
            <person name="Hoernstein S.N.W."/>
            <person name="Larsson A."/>
            <person name="Li F.W."/>
            <person name="Perroud P.F."/>
            <person name="Phillips J."/>
            <person name="Ranjan P."/>
            <person name="Rokshar D.S."/>
            <person name="Rothfels C.J."/>
            <person name="Schneider L."/>
            <person name="Shu S."/>
            <person name="Stevenson D.W."/>
            <person name="Thummler F."/>
            <person name="Tillich M."/>
            <person name="Villarreal Aguilar J.C."/>
            <person name="Widiez T."/>
            <person name="Wong G.K."/>
            <person name="Wymore A."/>
            <person name="Zhang Y."/>
            <person name="Zimmer A.D."/>
            <person name="Quatrano R.S."/>
            <person name="Mayer K.F.X."/>
            <person name="Goodstein D."/>
            <person name="Casacuberta J.M."/>
            <person name="Vandepoele K."/>
            <person name="Reski R."/>
            <person name="Cuming A.C."/>
            <person name="Tuskan G.A."/>
            <person name="Maumus F."/>
            <person name="Salse J."/>
            <person name="Schmutz J."/>
            <person name="Rensing S.A."/>
        </authorList>
    </citation>
    <scope>NUCLEOTIDE SEQUENCE [LARGE SCALE GENOMIC DNA]</scope>
    <source>
        <strain evidence="3 4">cv. Gransden 2004</strain>
    </source>
</reference>
<keyword evidence="4" id="KW-1185">Reference proteome</keyword>
<dbReference type="PANTHER" id="PTHR31960:SF2">
    <property type="entry name" value="F-BOX PROTEIN PP2-A15"/>
    <property type="match status" value="1"/>
</dbReference>
<dbReference type="RefSeq" id="XP_024399603.1">
    <property type="nucleotide sequence ID" value="XM_024543835.2"/>
</dbReference>
<dbReference type="Pfam" id="PF14299">
    <property type="entry name" value="PP2"/>
    <property type="match status" value="1"/>
</dbReference>
<dbReference type="Proteomes" id="UP000006727">
    <property type="component" value="Chromosome 16"/>
</dbReference>
<dbReference type="EnsemblPlants" id="Pp3c16_11450V3.3">
    <property type="protein sequence ID" value="Pp3c16_11450V3.3"/>
    <property type="gene ID" value="Pp3c16_11450"/>
</dbReference>
<reference evidence="3" key="3">
    <citation type="submission" date="2020-12" db="UniProtKB">
        <authorList>
            <consortium name="EnsemblPlants"/>
        </authorList>
    </citation>
    <scope>IDENTIFICATION</scope>
</reference>
<dbReference type="PANTHER" id="PTHR31960">
    <property type="entry name" value="F-BOX PROTEIN PP2-A15"/>
    <property type="match status" value="1"/>
</dbReference>
<evidence type="ECO:0000313" key="4">
    <source>
        <dbReference type="Proteomes" id="UP000006727"/>
    </source>
</evidence>
<dbReference type="Gramene" id="Pp3c16_11450V3.3">
    <property type="protein sequence ID" value="Pp3c16_11450V3.3"/>
    <property type="gene ID" value="Pp3c16_11450"/>
</dbReference>
<dbReference type="InterPro" id="IPR025886">
    <property type="entry name" value="PP2-like"/>
</dbReference>
<dbReference type="OrthoDB" id="9970274at2759"/>
<dbReference type="OMA" id="KHEIYAR"/>
<accession>A0A2K1J846</accession>
<feature type="domain" description="F-box" evidence="1">
    <location>
        <begin position="12"/>
        <end position="58"/>
    </location>
</feature>
<evidence type="ECO:0000259" key="1">
    <source>
        <dbReference type="PROSITE" id="PS50181"/>
    </source>
</evidence>
<dbReference type="InterPro" id="IPR001810">
    <property type="entry name" value="F-box_dom"/>
</dbReference>
<dbReference type="Gramene" id="Pp3c16_11450V3.2">
    <property type="protein sequence ID" value="Pp3c16_11450V3.2"/>
    <property type="gene ID" value="Pp3c16_11450"/>
</dbReference>
<protein>
    <recommendedName>
        <fullName evidence="1">F-box domain-containing protein</fullName>
    </recommendedName>
</protein>